<dbReference type="AlphaFoldDB" id="A0A9W7SJT4"/>
<feature type="region of interest" description="Disordered" evidence="1">
    <location>
        <begin position="95"/>
        <end position="114"/>
    </location>
</feature>
<reference evidence="3 4" key="2">
    <citation type="journal article" date="2021" name="Curr. Genet.">
        <title>Genetic response to nitrogen starvation in the aggressive Eucalyptus foliar pathogen Teratosphaeria destructans.</title>
        <authorList>
            <person name="Havenga M."/>
            <person name="Wingfield B.D."/>
            <person name="Wingfield M.J."/>
            <person name="Dreyer L.L."/>
            <person name="Roets F."/>
            <person name="Aylward J."/>
        </authorList>
    </citation>
    <scope>NUCLEOTIDE SEQUENCE [LARGE SCALE GENOMIC DNA]</scope>
    <source>
        <strain evidence="3">CMW44962</strain>
    </source>
</reference>
<proteinExistence type="predicted"/>
<reference evidence="3 4" key="1">
    <citation type="journal article" date="2018" name="IMA Fungus">
        <title>IMA Genome-F 10: Nine draft genome sequences of Claviceps purpurea s.lat., including C. arundinis, C. humidiphila, and C. cf. spartinae, pseudomolecules for the pitch canker pathogen Fusarium circinatum, draft genome of Davidsoniella eucalypti, Grosmannia galeiformis, Quambalaria eucalypti, and Teratosphaeria destructans.</title>
        <authorList>
            <person name="Wingfield B.D."/>
            <person name="Liu M."/>
            <person name="Nguyen H.D."/>
            <person name="Lane F.A."/>
            <person name="Morgan S.W."/>
            <person name="De Vos L."/>
            <person name="Wilken P.M."/>
            <person name="Duong T.A."/>
            <person name="Aylward J."/>
            <person name="Coetzee M.P."/>
            <person name="Dadej K."/>
            <person name="De Beer Z.W."/>
            <person name="Findlay W."/>
            <person name="Havenga M."/>
            <person name="Kolarik M."/>
            <person name="Menzies J.G."/>
            <person name="Naidoo K."/>
            <person name="Pochopski O."/>
            <person name="Shoukouhi P."/>
            <person name="Santana Q.C."/>
            <person name="Seifert K.A."/>
            <person name="Soal N."/>
            <person name="Steenkamp E.T."/>
            <person name="Tatham C.T."/>
            <person name="van der Nest M.A."/>
            <person name="Wingfield M.J."/>
        </authorList>
    </citation>
    <scope>NUCLEOTIDE SEQUENCE [LARGE SCALE GENOMIC DNA]</scope>
    <source>
        <strain evidence="3">CMW44962</strain>
    </source>
</reference>
<sequence>MPSIKLIATLIGMSITLASASPRIPQGASSIGIINPPVDDTESHGEAKRACSAITLYGAQDTIITSKCDVLPPTCTPCVGCNAPQCEGVIDVVTEAPAQRSTPTPVEKVDPTSM</sequence>
<dbReference type="Proteomes" id="UP001138500">
    <property type="component" value="Unassembled WGS sequence"/>
</dbReference>
<feature type="chain" id="PRO_5040979898" evidence="2">
    <location>
        <begin position="21"/>
        <end position="114"/>
    </location>
</feature>
<organism evidence="3 4">
    <name type="scientific">Teratosphaeria destructans</name>
    <dbReference type="NCBI Taxonomy" id="418781"/>
    <lineage>
        <taxon>Eukaryota</taxon>
        <taxon>Fungi</taxon>
        <taxon>Dikarya</taxon>
        <taxon>Ascomycota</taxon>
        <taxon>Pezizomycotina</taxon>
        <taxon>Dothideomycetes</taxon>
        <taxon>Dothideomycetidae</taxon>
        <taxon>Mycosphaerellales</taxon>
        <taxon>Teratosphaeriaceae</taxon>
        <taxon>Teratosphaeria</taxon>
    </lineage>
</organism>
<evidence type="ECO:0000256" key="1">
    <source>
        <dbReference type="SAM" id="MobiDB-lite"/>
    </source>
</evidence>
<evidence type="ECO:0000313" key="3">
    <source>
        <dbReference type="EMBL" id="KAH9817008.1"/>
    </source>
</evidence>
<accession>A0A9W7SJT4</accession>
<dbReference type="EMBL" id="RIBY02002400">
    <property type="protein sequence ID" value="KAH9817008.1"/>
    <property type="molecule type" value="Genomic_DNA"/>
</dbReference>
<gene>
    <name evidence="3" type="ORF">Tdes44962_MAKER05586</name>
</gene>
<evidence type="ECO:0000256" key="2">
    <source>
        <dbReference type="SAM" id="SignalP"/>
    </source>
</evidence>
<protein>
    <submittedName>
        <fullName evidence="3">Uncharacterized protein</fullName>
    </submittedName>
</protein>
<dbReference type="OrthoDB" id="10410878at2759"/>
<name>A0A9W7SJT4_9PEZI</name>
<evidence type="ECO:0000313" key="4">
    <source>
        <dbReference type="Proteomes" id="UP001138500"/>
    </source>
</evidence>
<comment type="caution">
    <text evidence="3">The sequence shown here is derived from an EMBL/GenBank/DDBJ whole genome shotgun (WGS) entry which is preliminary data.</text>
</comment>
<feature type="signal peptide" evidence="2">
    <location>
        <begin position="1"/>
        <end position="20"/>
    </location>
</feature>
<keyword evidence="4" id="KW-1185">Reference proteome</keyword>
<keyword evidence="2" id="KW-0732">Signal</keyword>